<dbReference type="GO" id="GO:0004803">
    <property type="term" value="F:transposase activity"/>
    <property type="evidence" value="ECO:0007669"/>
    <property type="project" value="InterPro"/>
</dbReference>
<dbReference type="PANTHER" id="PTHR34322">
    <property type="entry name" value="TRANSPOSASE, Y1_TNP DOMAIN-CONTAINING"/>
    <property type="match status" value="1"/>
</dbReference>
<keyword evidence="3" id="KW-1185">Reference proteome</keyword>
<sequence>MARKLRVWVPGAAYHITCRGNRRAALFYDDADRRKYLQLLEETRFYFPFHLHAYCLMTNHIHLQVETIDHSTKDIMKMLNSRYAIYFNKRHELVGHVFQGRYGCQQINSIYYFLKVSKYIHLNPLEADIVIQAQDYPWSSYGAFIFDQFNPHVNLDKTLSYFPNPEKKAYRQFVESPHDLPDILLHP</sequence>
<dbReference type="GO" id="GO:0003677">
    <property type="term" value="F:DNA binding"/>
    <property type="evidence" value="ECO:0007669"/>
    <property type="project" value="InterPro"/>
</dbReference>
<protein>
    <submittedName>
        <fullName evidence="2">Transposase</fullName>
    </submittedName>
</protein>
<feature type="domain" description="Transposase IS200-like" evidence="1">
    <location>
        <begin position="9"/>
        <end position="123"/>
    </location>
</feature>
<evidence type="ECO:0000313" key="2">
    <source>
        <dbReference type="EMBL" id="KAB7706641.1"/>
    </source>
</evidence>
<dbReference type="PANTHER" id="PTHR34322:SF2">
    <property type="entry name" value="TRANSPOSASE IS200-LIKE DOMAIN-CONTAINING PROTEIN"/>
    <property type="match status" value="1"/>
</dbReference>
<dbReference type="GO" id="GO:0006313">
    <property type="term" value="P:DNA transposition"/>
    <property type="evidence" value="ECO:0007669"/>
    <property type="project" value="InterPro"/>
</dbReference>
<name>A0A6I1FKR7_9BACI</name>
<gene>
    <name evidence="2" type="ORF">F9802_10620</name>
</gene>
<dbReference type="SMART" id="SM01321">
    <property type="entry name" value="Y1_Tnp"/>
    <property type="match status" value="1"/>
</dbReference>
<dbReference type="EMBL" id="WEIO01000005">
    <property type="protein sequence ID" value="KAB7706641.1"/>
    <property type="molecule type" value="Genomic_DNA"/>
</dbReference>
<organism evidence="2 3">
    <name type="scientific">Bacillus aerolatus</name>
    <dbReference type="NCBI Taxonomy" id="2653354"/>
    <lineage>
        <taxon>Bacteria</taxon>
        <taxon>Bacillati</taxon>
        <taxon>Bacillota</taxon>
        <taxon>Bacilli</taxon>
        <taxon>Bacillales</taxon>
        <taxon>Bacillaceae</taxon>
        <taxon>Bacillus</taxon>
    </lineage>
</organism>
<dbReference type="Proteomes" id="UP000429595">
    <property type="component" value="Unassembled WGS sequence"/>
</dbReference>
<comment type="caution">
    <text evidence="2">The sequence shown here is derived from an EMBL/GenBank/DDBJ whole genome shotgun (WGS) entry which is preliminary data.</text>
</comment>
<dbReference type="Gene3D" id="3.30.70.1290">
    <property type="entry name" value="Transposase IS200-like"/>
    <property type="match status" value="1"/>
</dbReference>
<dbReference type="RefSeq" id="WP_152151723.1">
    <property type="nucleotide sequence ID" value="NZ_WEIO01000005.1"/>
</dbReference>
<accession>A0A6I1FKR7</accession>
<dbReference type="AlphaFoldDB" id="A0A6I1FKR7"/>
<dbReference type="SUPFAM" id="SSF143422">
    <property type="entry name" value="Transposase IS200-like"/>
    <property type="match status" value="1"/>
</dbReference>
<reference evidence="2 3" key="1">
    <citation type="submission" date="2019-10" db="EMBL/GenBank/DDBJ databases">
        <title>Bacillus aerolatum sp. nov., isolated from bioaerosol of sport playgrounds.</title>
        <authorList>
            <person name="Chen P."/>
            <person name="Zhang G."/>
        </authorList>
    </citation>
    <scope>NUCLEOTIDE SEQUENCE [LARGE SCALE GENOMIC DNA]</scope>
    <source>
        <strain evidence="2 3">CX253</strain>
    </source>
</reference>
<dbReference type="InterPro" id="IPR002686">
    <property type="entry name" value="Transposase_17"/>
</dbReference>
<dbReference type="Pfam" id="PF01797">
    <property type="entry name" value="Y1_Tnp"/>
    <property type="match status" value="1"/>
</dbReference>
<evidence type="ECO:0000259" key="1">
    <source>
        <dbReference type="SMART" id="SM01321"/>
    </source>
</evidence>
<evidence type="ECO:0000313" key="3">
    <source>
        <dbReference type="Proteomes" id="UP000429595"/>
    </source>
</evidence>
<dbReference type="InterPro" id="IPR036515">
    <property type="entry name" value="Transposase_17_sf"/>
</dbReference>
<proteinExistence type="predicted"/>